<dbReference type="Gene3D" id="2.40.10.10">
    <property type="entry name" value="Trypsin-like serine proteases"/>
    <property type="match status" value="1"/>
</dbReference>
<evidence type="ECO:0008006" key="3">
    <source>
        <dbReference type="Google" id="ProtNLM"/>
    </source>
</evidence>
<dbReference type="Proteomes" id="UP000321362">
    <property type="component" value="Chromosome"/>
</dbReference>
<sequence>MPHNLLHKSCVRTKILFDGELVNQGSGVIVCHDGKYYILTAEHCINGEKGEYAGLPCEQIIAEYQHNYTSEFLPIKILSKVRDDKAGDWALLEIEKPEIDCDYMAILCGDEFLSHEPVHFRGYQGVNSNEPRTWEATVIDIAPNEFKISLKDKSFEQLGEAGAKKAKGLSGSGVYIIRADKVYLLGHLKQVIGEIALNDDIKCCKLKNLQSCLAKELVDLSDIGQISLWEKAAEKKITDEDVQNWIAQHDDHFNNLIRKSRVLSANEGKADENARNRLIRFLDQDYKNRQISDRSTLITEYEATAETFEEAVKEAYTRAVADTGAAKDLLLKLENEFAAHIKDLVGDKSNKITLELARHKVTWWLMNCSFDFTE</sequence>
<gene>
    <name evidence="1" type="ORF">FSB76_13515</name>
</gene>
<keyword evidence="2" id="KW-1185">Reference proteome</keyword>
<dbReference type="OrthoDB" id="1267024at2"/>
<reference evidence="1 2" key="1">
    <citation type="journal article" date="2013" name="J. Microbiol.">
        <title>Mucilaginibacter ginsenosidivorax sp. nov., with ginsenoside converting activity isolated from sediment.</title>
        <authorList>
            <person name="Kim J.K."/>
            <person name="Choi T.E."/>
            <person name="Liu Q.M."/>
            <person name="Park H.Y."/>
            <person name="Yi T.H."/>
            <person name="Yoon M.H."/>
            <person name="Kim S.C."/>
            <person name="Im W.T."/>
        </authorList>
    </citation>
    <scope>NUCLEOTIDE SEQUENCE [LARGE SCALE GENOMIC DNA]</scope>
    <source>
        <strain evidence="1 2">KHI28</strain>
    </source>
</reference>
<organism evidence="1 2">
    <name type="scientific">Mucilaginibacter ginsenosidivorax</name>
    <dbReference type="NCBI Taxonomy" id="862126"/>
    <lineage>
        <taxon>Bacteria</taxon>
        <taxon>Pseudomonadati</taxon>
        <taxon>Bacteroidota</taxon>
        <taxon>Sphingobacteriia</taxon>
        <taxon>Sphingobacteriales</taxon>
        <taxon>Sphingobacteriaceae</taxon>
        <taxon>Mucilaginibacter</taxon>
    </lineage>
</organism>
<dbReference type="KEGG" id="mgk:FSB76_13515"/>
<accession>A0A5B8W1W0</accession>
<dbReference type="InterPro" id="IPR043504">
    <property type="entry name" value="Peptidase_S1_PA_chymotrypsin"/>
</dbReference>
<dbReference type="AlphaFoldDB" id="A0A5B8W1W0"/>
<evidence type="ECO:0000313" key="1">
    <source>
        <dbReference type="EMBL" id="QEC76912.1"/>
    </source>
</evidence>
<name>A0A5B8W1W0_9SPHI</name>
<dbReference type="EMBL" id="CP042437">
    <property type="protein sequence ID" value="QEC76912.1"/>
    <property type="molecule type" value="Genomic_DNA"/>
</dbReference>
<dbReference type="SUPFAM" id="SSF50494">
    <property type="entry name" value="Trypsin-like serine proteases"/>
    <property type="match status" value="1"/>
</dbReference>
<dbReference type="InterPro" id="IPR009003">
    <property type="entry name" value="Peptidase_S1_PA"/>
</dbReference>
<proteinExistence type="predicted"/>
<dbReference type="RefSeq" id="WP_147054133.1">
    <property type="nucleotide sequence ID" value="NZ_CP042437.1"/>
</dbReference>
<protein>
    <recommendedName>
        <fullName evidence="3">Trypsin-like peptidase domain-containing protein</fullName>
    </recommendedName>
</protein>
<evidence type="ECO:0000313" key="2">
    <source>
        <dbReference type="Proteomes" id="UP000321362"/>
    </source>
</evidence>